<sequence>MHGELRRLGHRLSPTTVRRILRTAGLGPALRREQARGEWTPFLKTQADGLLATDSFHLDTIALRLLYALFVREVRTRTVHLLGVTARPTAEWDTQQARQLLRQLGDRAEQFTHFIRDWDAQFTAAFDAVFASEDIAVAEIPPRSPNWSGCSAKMMVGAGSVRWGQESRRPASSACCCATTTLSSDGSKDASARQSWIVGSNSPCRTTMRTVSGRWRRYPGGGVSAQGADRVRGAVRFVIDEPVGRLGGVEQGDQALVGVIVGHASSSFSVLGVVVRWVRSMAWPQ</sequence>
<dbReference type="RefSeq" id="WP_189308442.1">
    <property type="nucleotide sequence ID" value="NZ_BMRP01000074.1"/>
</dbReference>
<dbReference type="EMBL" id="BMRP01000074">
    <property type="protein sequence ID" value="GGV01925.1"/>
    <property type="molecule type" value="Genomic_DNA"/>
</dbReference>
<protein>
    <recommendedName>
        <fullName evidence="3">Transposase</fullName>
    </recommendedName>
</protein>
<evidence type="ECO:0008006" key="3">
    <source>
        <dbReference type="Google" id="ProtNLM"/>
    </source>
</evidence>
<accession>A0ABQ2VND3</accession>
<comment type="caution">
    <text evidence="1">The sequence shown here is derived from an EMBL/GenBank/DDBJ whole genome shotgun (WGS) entry which is preliminary data.</text>
</comment>
<name>A0ABQ2VND3_9ACTN</name>
<reference evidence="2" key="1">
    <citation type="journal article" date="2019" name="Int. J. Syst. Evol. Microbiol.">
        <title>The Global Catalogue of Microorganisms (GCM) 10K type strain sequencing project: providing services to taxonomists for standard genome sequencing and annotation.</title>
        <authorList>
            <consortium name="The Broad Institute Genomics Platform"/>
            <consortium name="The Broad Institute Genome Sequencing Center for Infectious Disease"/>
            <person name="Wu L."/>
            <person name="Ma J."/>
        </authorList>
    </citation>
    <scope>NUCLEOTIDE SEQUENCE [LARGE SCALE GENOMIC DNA]</scope>
    <source>
        <strain evidence="2">JCM 3399</strain>
    </source>
</reference>
<evidence type="ECO:0000313" key="1">
    <source>
        <dbReference type="EMBL" id="GGV01925.1"/>
    </source>
</evidence>
<organism evidence="1 2">
    <name type="scientific">Streptomyces albospinus</name>
    <dbReference type="NCBI Taxonomy" id="285515"/>
    <lineage>
        <taxon>Bacteria</taxon>
        <taxon>Bacillati</taxon>
        <taxon>Actinomycetota</taxon>
        <taxon>Actinomycetes</taxon>
        <taxon>Kitasatosporales</taxon>
        <taxon>Streptomycetaceae</taxon>
        <taxon>Streptomyces</taxon>
    </lineage>
</organism>
<proteinExistence type="predicted"/>
<evidence type="ECO:0000313" key="2">
    <source>
        <dbReference type="Proteomes" id="UP000654471"/>
    </source>
</evidence>
<keyword evidence="2" id="KW-1185">Reference proteome</keyword>
<dbReference type="Proteomes" id="UP000654471">
    <property type="component" value="Unassembled WGS sequence"/>
</dbReference>
<gene>
    <name evidence="1" type="ORF">GCM10010211_81560</name>
</gene>